<dbReference type="EMBL" id="DVJN01000184">
    <property type="protein sequence ID" value="HIS93162.1"/>
    <property type="molecule type" value="Genomic_DNA"/>
</dbReference>
<reference evidence="3" key="2">
    <citation type="journal article" date="2021" name="PeerJ">
        <title>Extensive microbial diversity within the chicken gut microbiome revealed by metagenomics and culture.</title>
        <authorList>
            <person name="Gilroy R."/>
            <person name="Ravi A."/>
            <person name="Getino M."/>
            <person name="Pursley I."/>
            <person name="Horton D.L."/>
            <person name="Alikhan N.F."/>
            <person name="Baker D."/>
            <person name="Gharbi K."/>
            <person name="Hall N."/>
            <person name="Watson M."/>
            <person name="Adriaenssens E.M."/>
            <person name="Foster-Nyarko E."/>
            <person name="Jarju S."/>
            <person name="Secka A."/>
            <person name="Antonio M."/>
            <person name="Oren A."/>
            <person name="Chaudhuri R.R."/>
            <person name="La Ragione R."/>
            <person name="Hildebrand F."/>
            <person name="Pallen M.J."/>
        </authorList>
    </citation>
    <scope>NUCLEOTIDE SEQUENCE</scope>
    <source>
        <strain evidence="3">13766</strain>
    </source>
</reference>
<evidence type="ECO:0000256" key="2">
    <source>
        <dbReference type="SAM" id="SignalP"/>
    </source>
</evidence>
<protein>
    <recommendedName>
        <fullName evidence="5">Lipocalin-like domain-containing protein</fullName>
    </recommendedName>
</protein>
<dbReference type="Proteomes" id="UP000824140">
    <property type="component" value="Unassembled WGS sequence"/>
</dbReference>
<evidence type="ECO:0000313" key="3">
    <source>
        <dbReference type="EMBL" id="HIS93162.1"/>
    </source>
</evidence>
<evidence type="ECO:0000313" key="4">
    <source>
        <dbReference type="Proteomes" id="UP000824140"/>
    </source>
</evidence>
<feature type="region of interest" description="Disordered" evidence="1">
    <location>
        <begin position="217"/>
        <end position="239"/>
    </location>
</feature>
<feature type="signal peptide" evidence="2">
    <location>
        <begin position="1"/>
        <end position="20"/>
    </location>
</feature>
<evidence type="ECO:0008006" key="5">
    <source>
        <dbReference type="Google" id="ProtNLM"/>
    </source>
</evidence>
<organism evidence="3 4">
    <name type="scientific">Candidatus Alectryocaccomicrobium excrementavium</name>
    <dbReference type="NCBI Taxonomy" id="2840668"/>
    <lineage>
        <taxon>Bacteria</taxon>
        <taxon>Bacillati</taxon>
        <taxon>Bacillota</taxon>
        <taxon>Clostridia</taxon>
        <taxon>Candidatus Alectryocaccomicrobium</taxon>
    </lineage>
</organism>
<reference evidence="3" key="1">
    <citation type="submission" date="2020-10" db="EMBL/GenBank/DDBJ databases">
        <authorList>
            <person name="Gilroy R."/>
        </authorList>
    </citation>
    <scope>NUCLEOTIDE SEQUENCE</scope>
    <source>
        <strain evidence="3">13766</strain>
    </source>
</reference>
<comment type="caution">
    <text evidence="3">The sequence shown here is derived from an EMBL/GenBank/DDBJ whole genome shotgun (WGS) entry which is preliminary data.</text>
</comment>
<feature type="chain" id="PRO_5038986180" description="Lipocalin-like domain-containing protein" evidence="2">
    <location>
        <begin position="21"/>
        <end position="401"/>
    </location>
</feature>
<name>A0A9D1K6X9_9FIRM</name>
<evidence type="ECO:0000256" key="1">
    <source>
        <dbReference type="SAM" id="MobiDB-lite"/>
    </source>
</evidence>
<dbReference type="AlphaFoldDB" id="A0A9D1K6X9"/>
<proteinExistence type="predicted"/>
<accession>A0A9D1K6X9</accession>
<gene>
    <name evidence="3" type="ORF">IAA84_09130</name>
</gene>
<keyword evidence="2" id="KW-0732">Signal</keyword>
<sequence length="401" mass="42941">MKRILHFLWALLFLAAPALAQSETLEGDWQLASAVVGGVAYEDLTALHLSGTMRLEVDGTGVQTVNGEACPCKWRETDGGILIDDGSGVALLYTLQPDGTLAWKDASGDGLTFARVAAVDSAAGTWALATAIHDGVTANGMAALELDLRLQLDEGGTGMLLSNEAQAPCTWSQNGAAVAVAEEGGLWNCTLRPDGMLSMNANGITLILRRVEPDLRPSPSANPLPEFEESGNAQPAQSESSAIVSEYGYSVRLPEGWIPLNDETVAQMIASIGEELASTNGFSQDQLDQLAALHASLYCLPDGSASFNVVRESADGVTMETFPSLASAYQELYRKVGVTDFVLSGPVDIHDKSYYVGTFTMQDGIEQKQYFCAKHGYIFTITFTNVSPEDSEWILSHFEIL</sequence>